<dbReference type="PANTHER" id="PTHR43462:SF2">
    <property type="entry name" value="THREONYL AND ALANYL TRNA SYNTHETASE SECOND ADDITIONAL DOMAIN-CONTAINING PROTEIN"/>
    <property type="match status" value="1"/>
</dbReference>
<keyword evidence="2" id="KW-0436">Ligase</keyword>
<dbReference type="Proteomes" id="UP001387447">
    <property type="component" value="Unassembled WGS sequence"/>
</dbReference>
<evidence type="ECO:0000259" key="1">
    <source>
        <dbReference type="Pfam" id="PF01411"/>
    </source>
</evidence>
<dbReference type="SUPFAM" id="SSF55186">
    <property type="entry name" value="ThrRS/AlaRS common domain"/>
    <property type="match status" value="1"/>
</dbReference>
<dbReference type="InterPro" id="IPR018163">
    <property type="entry name" value="Thr/Ala-tRNA-synth_IIc_edit"/>
</dbReference>
<evidence type="ECO:0000313" key="2">
    <source>
        <dbReference type="EMBL" id="MEK9511710.1"/>
    </source>
</evidence>
<dbReference type="Gene3D" id="3.30.980.10">
    <property type="entry name" value="Threonyl-trna Synthetase, Chain A, domain 2"/>
    <property type="match status" value="1"/>
</dbReference>
<gene>
    <name evidence="2" type="ORF">AAEJ74_08380</name>
</gene>
<dbReference type="InterPro" id="IPR018164">
    <property type="entry name" value="Ala-tRNA-synth_IIc_N"/>
</dbReference>
<protein>
    <submittedName>
        <fullName evidence="2">Alanine--tRNA ligase-related protein</fullName>
    </submittedName>
</protein>
<accession>A0ABU9EKH5</accession>
<evidence type="ECO:0000313" key="3">
    <source>
        <dbReference type="Proteomes" id="UP001387447"/>
    </source>
</evidence>
<reference evidence="2 3" key="1">
    <citation type="journal article" date="2024" name="Front. Microbiol.">
        <title>Transcriptomic insights into the dominance of two phototrophs throughout the water column of a tropical hypersaline-alkaline crater lake (Dziani Dzaha, Mayotte).</title>
        <authorList>
            <person name="Duperron S."/>
            <person name="Halary S."/>
            <person name="Bouly J.-P."/>
            <person name="Roussel T."/>
            <person name="Hugoni M."/>
            <person name="Bruto M."/>
            <person name="Oger P."/>
            <person name="Duval C."/>
            <person name="Woo A."/>
            <person name="Jezequiel D."/>
            <person name="Ader M."/>
            <person name="Leboulanger C."/>
            <person name="Agogue H."/>
            <person name="Grossi V."/>
            <person name="Trousselier M."/>
            <person name="Bernard C."/>
        </authorList>
    </citation>
    <scope>NUCLEOTIDE SEQUENCE [LARGE SCALE GENOMIC DNA]</scope>
    <source>
        <strain evidence="2 3">PMC 851.14</strain>
    </source>
</reference>
<name>A0ABU9EKH5_LIMFS</name>
<dbReference type="GO" id="GO:0016874">
    <property type="term" value="F:ligase activity"/>
    <property type="evidence" value="ECO:0007669"/>
    <property type="project" value="UniProtKB-KW"/>
</dbReference>
<dbReference type="SUPFAM" id="SSF50447">
    <property type="entry name" value="Translation proteins"/>
    <property type="match status" value="1"/>
</dbReference>
<dbReference type="PANTHER" id="PTHR43462">
    <property type="entry name" value="ALANYL-TRNA EDITING PROTEIN"/>
    <property type="match status" value="1"/>
</dbReference>
<dbReference type="InterPro" id="IPR051335">
    <property type="entry name" value="Alanyl-tRNA_Editing_Enzymes"/>
</dbReference>
<dbReference type="RefSeq" id="WP_146743256.1">
    <property type="nucleotide sequence ID" value="NZ_JBBWYZ010000006.1"/>
</dbReference>
<keyword evidence="3" id="KW-1185">Reference proteome</keyword>
<dbReference type="Pfam" id="PF01411">
    <property type="entry name" value="tRNA-synt_2c"/>
    <property type="match status" value="1"/>
</dbReference>
<feature type="domain" description="Alanyl-tRNA synthetase class IIc N-terminal" evidence="1">
    <location>
        <begin position="17"/>
        <end position="90"/>
    </location>
</feature>
<dbReference type="EMBL" id="JBBWYZ010000006">
    <property type="protein sequence ID" value="MEK9511710.1"/>
    <property type="molecule type" value="Genomic_DNA"/>
</dbReference>
<proteinExistence type="predicted"/>
<organism evidence="2 3">
    <name type="scientific">Limnospira fusiformis PMC 851.14</name>
    <dbReference type="NCBI Taxonomy" id="2219512"/>
    <lineage>
        <taxon>Bacteria</taxon>
        <taxon>Bacillati</taxon>
        <taxon>Cyanobacteriota</taxon>
        <taxon>Cyanophyceae</taxon>
        <taxon>Oscillatoriophycideae</taxon>
        <taxon>Oscillatoriales</taxon>
        <taxon>Sirenicapillariaceae</taxon>
        <taxon>Limnospira</taxon>
    </lineage>
</organism>
<comment type="caution">
    <text evidence="2">The sequence shown here is derived from an EMBL/GenBank/DDBJ whole genome shotgun (WGS) entry which is preliminary data.</text>
</comment>
<dbReference type="InterPro" id="IPR009000">
    <property type="entry name" value="Transl_B-barrel_sf"/>
</dbReference>
<dbReference type="Gene3D" id="2.40.30.130">
    <property type="match status" value="1"/>
</dbReference>
<sequence length="214" mass="23495">MSTQKLYLTSFSEMQGTAQITYIQYGDKPFVRLDRTLFHPQGGGQKADKGTISGVSVVHVDQSNDEVNHYLETVESFTVGQQVEMKVDETWRLINGKYHLAGHLIASLMENLFPGVQAMGGHHWPGEARIELTGNLPNIEEVNELLSAALTKAIDADLPVSICGDPFSNRSIAIGDFMAVPCGGTHPESLGVLGKVEITKLKIKKDKLRVSYRV</sequence>